<name>A0A0G4I8Z8_9ALVE</name>
<reference evidence="2" key="1">
    <citation type="submission" date="2014-11" db="EMBL/GenBank/DDBJ databases">
        <authorList>
            <person name="Otto D Thomas"/>
            <person name="Naeem Raeece"/>
        </authorList>
    </citation>
    <scope>NUCLEOTIDE SEQUENCE</scope>
</reference>
<feature type="compositionally biased region" description="Low complexity" evidence="1">
    <location>
        <begin position="679"/>
        <end position="690"/>
    </location>
</feature>
<feature type="compositionally biased region" description="Basic and acidic residues" evidence="1">
    <location>
        <begin position="782"/>
        <end position="797"/>
    </location>
</feature>
<evidence type="ECO:0000313" key="2">
    <source>
        <dbReference type="EMBL" id="CEM53600.1"/>
    </source>
</evidence>
<feature type="compositionally biased region" description="Basic and acidic residues" evidence="1">
    <location>
        <begin position="397"/>
        <end position="408"/>
    </location>
</feature>
<gene>
    <name evidence="2" type="ORF">Cvel_2011</name>
</gene>
<protein>
    <recommendedName>
        <fullName evidence="3">RanBP2-type domain-containing protein</fullName>
    </recommendedName>
</protein>
<organism evidence="2">
    <name type="scientific">Chromera velia CCMP2878</name>
    <dbReference type="NCBI Taxonomy" id="1169474"/>
    <lineage>
        <taxon>Eukaryota</taxon>
        <taxon>Sar</taxon>
        <taxon>Alveolata</taxon>
        <taxon>Colpodellida</taxon>
        <taxon>Chromeraceae</taxon>
        <taxon>Chromera</taxon>
    </lineage>
</organism>
<dbReference type="EMBL" id="CDMZ01005710">
    <property type="protein sequence ID" value="CEM53600.1"/>
    <property type="molecule type" value="Genomic_DNA"/>
</dbReference>
<feature type="compositionally biased region" description="Polar residues" evidence="1">
    <location>
        <begin position="355"/>
        <end position="369"/>
    </location>
</feature>
<dbReference type="GO" id="GO:0003824">
    <property type="term" value="F:catalytic activity"/>
    <property type="evidence" value="ECO:0007669"/>
    <property type="project" value="InterPro"/>
</dbReference>
<evidence type="ECO:0000256" key="1">
    <source>
        <dbReference type="SAM" id="MobiDB-lite"/>
    </source>
</evidence>
<feature type="region of interest" description="Disordered" evidence="1">
    <location>
        <begin position="632"/>
        <end position="813"/>
    </location>
</feature>
<dbReference type="Gene3D" id="3.40.140.10">
    <property type="entry name" value="Cytidine Deaminase, domain 2"/>
    <property type="match status" value="1"/>
</dbReference>
<dbReference type="SUPFAM" id="SSF53927">
    <property type="entry name" value="Cytidine deaminase-like"/>
    <property type="match status" value="1"/>
</dbReference>
<sequence length="882" mass="93535">MRTSKRSHGTTPPSARNAHPPPHSRTYQANTPERERKVTGPTTTPVVPSPNPQVWVQQSQQEACEAKPKKRFTSRWIIQREYSRVRLYRDFDPKEPLRPLVEKMKEYSDLWKASDVDVFWHRKSKKVVLAVLQVWNDRSNQFEYYKGMNTEISLPSGSNCAERAAISAAVSARLDLTRRDIRAVAVLDPQDELNPIAPCGVCDEWLKKIQEESTSFSVLTFENSQCELVVERCPFIFQEMSYLADEGLPKLLQNHWACRKCGFQFNEPKAAKCRTCKGSRYKFKPELEQQRIQIMGLITTTSPHSVSVYPSPEGGASGGDFGTGGAGDGFSFSVHGATPAVDPAEDSDKERFHSLSPSASTSRVGSTGRATGGVSPMPGGGEMVDMSSLCVGSHCPEPFRAEGEDARSDMGAARSVSVRGGGPGVGQVEAGRAPRSLTEGASRMGTGFTETSAVPSKEGNQGGVGRVVSAPVPATVGESGPGAPQAASASAASFEGRSVSAAGGLFGGSWVKTHEDLVEGAVQQGMTKSEVEKVLKDLRSLKFIEVCSAPRTKSATLTVSSAPHTPPFSFTASVTHSGAVSLNGGRKDRDKTTVSSPKCSGGKEEGGGFALPVLNLGDAALSDDFDTSLSAAAEGEKGRGGKKEKEKEKQHQAGGPPGRSQRSRSREVSGASEKADAESSSGSAQSPSGPKEIVEGRERSSTVVYSGAPSEGMPSACPDAAVASPSLTYTEGMPSEGPRSSRPKKDRERGREREKIHRRKSHTFRKSDRQIPRRSLSASDSTVRKAGRESDRTEPRTHTGANSVQRISTTGTEALGGELVVAYRLTPLGRDYIDGSPAGDAPSGPSLVPNASAGSPSGQPGGATDVAAPSMGTSAGGVLSHE</sequence>
<proteinExistence type="predicted"/>
<feature type="region of interest" description="Disordered" evidence="1">
    <location>
        <begin position="829"/>
        <end position="882"/>
    </location>
</feature>
<feature type="region of interest" description="Disordered" evidence="1">
    <location>
        <begin position="1"/>
        <end position="52"/>
    </location>
</feature>
<dbReference type="VEuPathDB" id="CryptoDB:Cvel_2011"/>
<feature type="region of interest" description="Disordered" evidence="1">
    <location>
        <begin position="579"/>
        <end position="606"/>
    </location>
</feature>
<feature type="compositionally biased region" description="Low complexity" evidence="1">
    <location>
        <begin position="849"/>
        <end position="858"/>
    </location>
</feature>
<dbReference type="InterPro" id="IPR032723">
    <property type="entry name" value="Deaminase_LmjF365940"/>
</dbReference>
<feature type="region of interest" description="Disordered" evidence="1">
    <location>
        <begin position="332"/>
        <end position="488"/>
    </location>
</feature>
<accession>A0A0G4I8Z8</accession>
<feature type="compositionally biased region" description="Basic and acidic residues" evidence="1">
    <location>
        <begin position="743"/>
        <end position="755"/>
    </location>
</feature>
<dbReference type="CDD" id="cd01283">
    <property type="entry name" value="cytidine_deaminase"/>
    <property type="match status" value="1"/>
</dbReference>
<evidence type="ECO:0008006" key="3">
    <source>
        <dbReference type="Google" id="ProtNLM"/>
    </source>
</evidence>
<dbReference type="InterPro" id="IPR016193">
    <property type="entry name" value="Cytidine_deaminase-like"/>
</dbReference>
<feature type="compositionally biased region" description="Basic and acidic residues" evidence="1">
    <location>
        <begin position="634"/>
        <end position="651"/>
    </location>
</feature>
<feature type="compositionally biased region" description="Polar residues" evidence="1">
    <location>
        <begin position="799"/>
        <end position="812"/>
    </location>
</feature>
<dbReference type="AlphaFoldDB" id="A0A0G4I8Z8"/>
<dbReference type="Pfam" id="PF14421">
    <property type="entry name" value="LmjF365940-deam"/>
    <property type="match status" value="2"/>
</dbReference>